<dbReference type="EMBL" id="JAAPAO010000242">
    <property type="protein sequence ID" value="KAF4666140.1"/>
    <property type="molecule type" value="Genomic_DNA"/>
</dbReference>
<dbReference type="InterPro" id="IPR015797">
    <property type="entry name" value="NUDIX_hydrolase-like_dom_sf"/>
</dbReference>
<dbReference type="OrthoDB" id="428292at2759"/>
<name>A0A7J6M4Q8_PERCH</name>
<keyword evidence="1" id="KW-0472">Membrane</keyword>
<keyword evidence="1" id="KW-0812">Transmembrane</keyword>
<dbReference type="PANTHER" id="PTHR12992:SF44">
    <property type="entry name" value="NUDIX HYDROLASE DOMAIN-CONTAINING PROTEIN"/>
    <property type="match status" value="1"/>
</dbReference>
<gene>
    <name evidence="3" type="ORF">FOL47_004253</name>
</gene>
<comment type="caution">
    <text evidence="3">The sequence shown here is derived from an EMBL/GenBank/DDBJ whole genome shotgun (WGS) entry which is preliminary data.</text>
</comment>
<proteinExistence type="predicted"/>
<dbReference type="CDD" id="cd03426">
    <property type="entry name" value="NUDIX_CoAse_Nudt7"/>
    <property type="match status" value="1"/>
</dbReference>
<dbReference type="Pfam" id="PF00293">
    <property type="entry name" value="NUDIX"/>
    <property type="match status" value="1"/>
</dbReference>
<evidence type="ECO:0000313" key="3">
    <source>
        <dbReference type="EMBL" id="KAF4666140.1"/>
    </source>
</evidence>
<dbReference type="SUPFAM" id="SSF55811">
    <property type="entry name" value="Nudix"/>
    <property type="match status" value="1"/>
</dbReference>
<dbReference type="Proteomes" id="UP000591131">
    <property type="component" value="Unassembled WGS sequence"/>
</dbReference>
<dbReference type="InterPro" id="IPR045121">
    <property type="entry name" value="CoAse"/>
</dbReference>
<dbReference type="AlphaFoldDB" id="A0A7J6M4Q8"/>
<evidence type="ECO:0000259" key="2">
    <source>
        <dbReference type="PROSITE" id="PS51462"/>
    </source>
</evidence>
<accession>A0A7J6M4Q8</accession>
<evidence type="ECO:0000256" key="1">
    <source>
        <dbReference type="SAM" id="Phobius"/>
    </source>
</evidence>
<evidence type="ECO:0000313" key="4">
    <source>
        <dbReference type="Proteomes" id="UP000591131"/>
    </source>
</evidence>
<sequence>MPTTTVSQLASLLAQQKPVLSAARMAVKSRAMVACIVRAAPRSPGTAEMLLIRRAVREGDPWSGQTAFPGGRCEPKDYGSDLATAIREANEEIGVDLSDERHFKFLGRINDIELYRSGRVHMVVGCMVFHQLAPQPIRVDPLEVAACGWVPLSVVGQATSGDLRIAYWSVPKNWGLPSYLHNYLSLIGLNEVALATLPIDLQDAVKANPDVKVDDLDLWGLTLQFAMLITRDPGDPLVVYRNLPVCGLRVPHKYRWPVHDLGLALYHTIWDKARLRHGSAVHVSYFCFFHCLLAAVLTAVGVATARLRSRL</sequence>
<organism evidence="3 4">
    <name type="scientific">Perkinsus chesapeaki</name>
    <name type="common">Clam parasite</name>
    <name type="synonym">Perkinsus andrewsi</name>
    <dbReference type="NCBI Taxonomy" id="330153"/>
    <lineage>
        <taxon>Eukaryota</taxon>
        <taxon>Sar</taxon>
        <taxon>Alveolata</taxon>
        <taxon>Perkinsozoa</taxon>
        <taxon>Perkinsea</taxon>
        <taxon>Perkinsida</taxon>
        <taxon>Perkinsidae</taxon>
        <taxon>Perkinsus</taxon>
    </lineage>
</organism>
<feature type="transmembrane region" description="Helical" evidence="1">
    <location>
        <begin position="283"/>
        <end position="305"/>
    </location>
</feature>
<keyword evidence="4" id="KW-1185">Reference proteome</keyword>
<dbReference type="InterPro" id="IPR000086">
    <property type="entry name" value="NUDIX_hydrolase_dom"/>
</dbReference>
<protein>
    <recommendedName>
        <fullName evidence="2">Nudix hydrolase domain-containing protein</fullName>
    </recommendedName>
</protein>
<dbReference type="PANTHER" id="PTHR12992">
    <property type="entry name" value="NUDIX HYDROLASE"/>
    <property type="match status" value="1"/>
</dbReference>
<feature type="domain" description="Nudix hydrolase" evidence="2">
    <location>
        <begin position="28"/>
        <end position="171"/>
    </location>
</feature>
<keyword evidence="1" id="KW-1133">Transmembrane helix</keyword>
<dbReference type="PROSITE" id="PS51462">
    <property type="entry name" value="NUDIX"/>
    <property type="match status" value="1"/>
</dbReference>
<reference evidence="3 4" key="1">
    <citation type="submission" date="2020-04" db="EMBL/GenBank/DDBJ databases">
        <title>Perkinsus chesapeaki whole genome sequence.</title>
        <authorList>
            <person name="Bogema D.R."/>
        </authorList>
    </citation>
    <scope>NUCLEOTIDE SEQUENCE [LARGE SCALE GENOMIC DNA]</scope>
    <source>
        <strain evidence="3">ATCC PRA-425</strain>
    </source>
</reference>
<dbReference type="GO" id="GO:0010945">
    <property type="term" value="F:coenzyme A diphosphatase activity"/>
    <property type="evidence" value="ECO:0007669"/>
    <property type="project" value="InterPro"/>
</dbReference>
<dbReference type="Gene3D" id="3.90.79.10">
    <property type="entry name" value="Nucleoside Triphosphate Pyrophosphohydrolase"/>
    <property type="match status" value="1"/>
</dbReference>